<evidence type="ECO:0000313" key="1">
    <source>
        <dbReference type="EMBL" id="QDU33076.1"/>
    </source>
</evidence>
<evidence type="ECO:0008006" key="3">
    <source>
        <dbReference type="Google" id="ProtNLM"/>
    </source>
</evidence>
<organism evidence="1 2">
    <name type="scientific">Poriferisphaera corsica</name>
    <dbReference type="NCBI Taxonomy" id="2528020"/>
    <lineage>
        <taxon>Bacteria</taxon>
        <taxon>Pseudomonadati</taxon>
        <taxon>Planctomycetota</taxon>
        <taxon>Phycisphaerae</taxon>
        <taxon>Phycisphaerales</taxon>
        <taxon>Phycisphaeraceae</taxon>
        <taxon>Poriferisphaera</taxon>
    </lineage>
</organism>
<sequence length="263" mass="30545">MLYRSAVQHPEAEVAFLERVYMHYFEGEQPTLLREDFAGTCAISSAWVMMDEDNRALAIEIDYPTAVWADKFISHEIQERSEDVIILVDDVMNVNEPEVEIVASMNFSTLIYHSKLELIAYFKHVRKCLLDNGIFVMDVFGGAGSKQVGVQERAMVVPGEQDLKIKYQWEQRSYDARNQRIDCRIHFERENGERLVDAFCYDWRLWSLADLQAMMIEAGFDDSEVWCDVYNTEIGQSDGYYKPADVYPDRQDWIAYVVGVKRG</sequence>
<keyword evidence="2" id="KW-1185">Reference proteome</keyword>
<dbReference type="Gene3D" id="3.40.50.150">
    <property type="entry name" value="Vaccinia Virus protein VP39"/>
    <property type="match status" value="1"/>
</dbReference>
<dbReference type="Proteomes" id="UP000317369">
    <property type="component" value="Chromosome"/>
</dbReference>
<dbReference type="InterPro" id="IPR029063">
    <property type="entry name" value="SAM-dependent_MTases_sf"/>
</dbReference>
<accession>A0A517YS90</accession>
<dbReference type="KEGG" id="pcor:KS4_11170"/>
<evidence type="ECO:0000313" key="2">
    <source>
        <dbReference type="Proteomes" id="UP000317369"/>
    </source>
</evidence>
<dbReference type="SUPFAM" id="SSF53335">
    <property type="entry name" value="S-adenosyl-L-methionine-dependent methyltransferases"/>
    <property type="match status" value="1"/>
</dbReference>
<dbReference type="Gene3D" id="2.20.25.110">
    <property type="entry name" value="S-adenosyl-L-methionine-dependent methyltransferases"/>
    <property type="match status" value="1"/>
</dbReference>
<name>A0A517YS90_9BACT</name>
<dbReference type="PANTHER" id="PTHR37211">
    <property type="entry name" value="EXPRESSED PROTEIN"/>
    <property type="match status" value="1"/>
</dbReference>
<reference evidence="1 2" key="1">
    <citation type="submission" date="2019-02" db="EMBL/GenBank/DDBJ databases">
        <title>Deep-cultivation of Planctomycetes and their phenomic and genomic characterization uncovers novel biology.</title>
        <authorList>
            <person name="Wiegand S."/>
            <person name="Jogler M."/>
            <person name="Boedeker C."/>
            <person name="Pinto D."/>
            <person name="Vollmers J."/>
            <person name="Rivas-Marin E."/>
            <person name="Kohn T."/>
            <person name="Peeters S.H."/>
            <person name="Heuer A."/>
            <person name="Rast P."/>
            <person name="Oberbeckmann S."/>
            <person name="Bunk B."/>
            <person name="Jeske O."/>
            <person name="Meyerdierks A."/>
            <person name="Storesund J.E."/>
            <person name="Kallscheuer N."/>
            <person name="Luecker S."/>
            <person name="Lage O.M."/>
            <person name="Pohl T."/>
            <person name="Merkel B.J."/>
            <person name="Hornburger P."/>
            <person name="Mueller R.-W."/>
            <person name="Bruemmer F."/>
            <person name="Labrenz M."/>
            <person name="Spormann A.M."/>
            <person name="Op den Camp H."/>
            <person name="Overmann J."/>
            <person name="Amann R."/>
            <person name="Jetten M.S.M."/>
            <person name="Mascher T."/>
            <person name="Medema M.H."/>
            <person name="Devos D.P."/>
            <person name="Kaster A.-K."/>
            <person name="Ovreas L."/>
            <person name="Rohde M."/>
            <person name="Galperin M.Y."/>
            <person name="Jogler C."/>
        </authorList>
    </citation>
    <scope>NUCLEOTIDE SEQUENCE [LARGE SCALE GENOMIC DNA]</scope>
    <source>
        <strain evidence="1 2">KS4</strain>
    </source>
</reference>
<dbReference type="EMBL" id="CP036425">
    <property type="protein sequence ID" value="QDU33076.1"/>
    <property type="molecule type" value="Genomic_DNA"/>
</dbReference>
<proteinExistence type="predicted"/>
<dbReference type="AlphaFoldDB" id="A0A517YS90"/>
<protein>
    <recommendedName>
        <fullName evidence="3">Class I SAM-dependent methyltransferase</fullName>
    </recommendedName>
</protein>
<dbReference type="PANTHER" id="PTHR37211:SF1">
    <property type="entry name" value="EXPRESSED PROTEIN"/>
    <property type="match status" value="1"/>
</dbReference>
<gene>
    <name evidence="1" type="ORF">KS4_11170</name>
</gene>